<evidence type="ECO:0000313" key="1">
    <source>
        <dbReference type="EMBL" id="KAI0039076.1"/>
    </source>
</evidence>
<evidence type="ECO:0000313" key="2">
    <source>
        <dbReference type="Proteomes" id="UP000814033"/>
    </source>
</evidence>
<organism evidence="1 2">
    <name type="scientific">Auriscalpium vulgare</name>
    <dbReference type="NCBI Taxonomy" id="40419"/>
    <lineage>
        <taxon>Eukaryota</taxon>
        <taxon>Fungi</taxon>
        <taxon>Dikarya</taxon>
        <taxon>Basidiomycota</taxon>
        <taxon>Agaricomycotina</taxon>
        <taxon>Agaricomycetes</taxon>
        <taxon>Russulales</taxon>
        <taxon>Auriscalpiaceae</taxon>
        <taxon>Auriscalpium</taxon>
    </lineage>
</organism>
<dbReference type="EMBL" id="MU276361">
    <property type="protein sequence ID" value="KAI0039076.1"/>
    <property type="molecule type" value="Genomic_DNA"/>
</dbReference>
<comment type="caution">
    <text evidence="1">The sequence shown here is derived from an EMBL/GenBank/DDBJ whole genome shotgun (WGS) entry which is preliminary data.</text>
</comment>
<reference evidence="1" key="2">
    <citation type="journal article" date="2022" name="New Phytol.">
        <title>Evolutionary transition to the ectomycorrhizal habit in the genomes of a hyperdiverse lineage of mushroom-forming fungi.</title>
        <authorList>
            <person name="Looney B."/>
            <person name="Miyauchi S."/>
            <person name="Morin E."/>
            <person name="Drula E."/>
            <person name="Courty P.E."/>
            <person name="Kohler A."/>
            <person name="Kuo A."/>
            <person name="LaButti K."/>
            <person name="Pangilinan J."/>
            <person name="Lipzen A."/>
            <person name="Riley R."/>
            <person name="Andreopoulos W."/>
            <person name="He G."/>
            <person name="Johnson J."/>
            <person name="Nolan M."/>
            <person name="Tritt A."/>
            <person name="Barry K.W."/>
            <person name="Grigoriev I.V."/>
            <person name="Nagy L.G."/>
            <person name="Hibbett D."/>
            <person name="Henrissat B."/>
            <person name="Matheny P.B."/>
            <person name="Labbe J."/>
            <person name="Martin F.M."/>
        </authorList>
    </citation>
    <scope>NUCLEOTIDE SEQUENCE</scope>
    <source>
        <strain evidence="1">FP105234-sp</strain>
    </source>
</reference>
<protein>
    <submittedName>
        <fullName evidence="1">Uncharacterized protein</fullName>
    </submittedName>
</protein>
<dbReference type="Proteomes" id="UP000814033">
    <property type="component" value="Unassembled WGS sequence"/>
</dbReference>
<reference evidence="1" key="1">
    <citation type="submission" date="2021-02" db="EMBL/GenBank/DDBJ databases">
        <authorList>
            <consortium name="DOE Joint Genome Institute"/>
            <person name="Ahrendt S."/>
            <person name="Looney B.P."/>
            <person name="Miyauchi S."/>
            <person name="Morin E."/>
            <person name="Drula E."/>
            <person name="Courty P.E."/>
            <person name="Chicoki N."/>
            <person name="Fauchery L."/>
            <person name="Kohler A."/>
            <person name="Kuo A."/>
            <person name="Labutti K."/>
            <person name="Pangilinan J."/>
            <person name="Lipzen A."/>
            <person name="Riley R."/>
            <person name="Andreopoulos W."/>
            <person name="He G."/>
            <person name="Johnson J."/>
            <person name="Barry K.W."/>
            <person name="Grigoriev I.V."/>
            <person name="Nagy L."/>
            <person name="Hibbett D."/>
            <person name="Henrissat B."/>
            <person name="Matheny P.B."/>
            <person name="Labbe J."/>
            <person name="Martin F."/>
        </authorList>
    </citation>
    <scope>NUCLEOTIDE SEQUENCE</scope>
    <source>
        <strain evidence="1">FP105234-sp</strain>
    </source>
</reference>
<sequence>MAWTTEEQAKFLKTFRFIYRERQAARTLEDFWPELYVQFLEKWPELDVPPPEKKVKGNPDIRTRLRQWFNNHCRGEDDEDSQTADTDSTNGATPSSSKRKSSKLLDFSGKTSRKGRDYQVYTKLYWEERIRKTYESERAAYEASLPAGAKKKTAVIHINEVARRLLAEEDAETKATVARATINSKHEPEGEEEVDEQLAEESHRAAQNKAYADAIALLPSTTKVLLDEIHKQTGWPATILFGGPSPAQGGKIVVYAVHTELKDKRSFATAHPNYHDTVEKEYRKFILSAFPPSVRAERALPGTLDDRCSSSREGSVPQESGPADTPTDTDGDVPASGPAKLAEKVPAPTKSEQKTQKKDKEKTAKGERKKKVGEPDKTRRMTASEKARQKNILRNKEILKKLGLGNFDYMYINTISTA</sequence>
<gene>
    <name evidence="1" type="ORF">FA95DRAFT_1612876</name>
</gene>
<accession>A0ACB8R665</accession>
<keyword evidence="2" id="KW-1185">Reference proteome</keyword>
<proteinExistence type="predicted"/>
<name>A0ACB8R665_9AGAM</name>